<sequence length="95" mass="10520">MNGAAGQGGHSVPCSATRTRSGPRHASAANRLALRMPCFRRIAIPKQSPFRAIQTGIGQAPDPCLQSHARRAVLMQDGPREGRLRWYFQIRTQIR</sequence>
<accession>A1BBW6</accession>
<gene>
    <name evidence="2" type="ordered locus">Pden_4950</name>
</gene>
<dbReference type="EMBL" id="CP000491">
    <property type="protein sequence ID" value="ABL73010.1"/>
    <property type="molecule type" value="Genomic_DNA"/>
</dbReference>
<dbReference type="HOGENOM" id="CLU_2370272_0_0_5"/>
<organism evidence="2 3">
    <name type="scientific">Paracoccus denitrificans (strain Pd 1222)</name>
    <dbReference type="NCBI Taxonomy" id="318586"/>
    <lineage>
        <taxon>Bacteria</taxon>
        <taxon>Pseudomonadati</taxon>
        <taxon>Pseudomonadota</taxon>
        <taxon>Alphaproteobacteria</taxon>
        <taxon>Rhodobacterales</taxon>
        <taxon>Paracoccaceae</taxon>
        <taxon>Paracoccus</taxon>
    </lineage>
</organism>
<dbReference type="AlphaFoldDB" id="A1BBW6"/>
<dbReference type="EnsemblBacteria" id="ABL73010">
    <property type="protein sequence ID" value="ABL73010"/>
    <property type="gene ID" value="Pden_4950"/>
</dbReference>
<feature type="region of interest" description="Disordered" evidence="1">
    <location>
        <begin position="1"/>
        <end position="27"/>
    </location>
</feature>
<name>A1BBW6_PARDP</name>
<evidence type="ECO:0000313" key="3">
    <source>
        <dbReference type="Proteomes" id="UP000000361"/>
    </source>
</evidence>
<keyword evidence="3" id="KW-1185">Reference proteome</keyword>
<geneLocation type="plasmid" evidence="3">
    <name>pPD1222</name>
</geneLocation>
<reference evidence="3" key="1">
    <citation type="submission" date="2006-12" db="EMBL/GenBank/DDBJ databases">
        <title>Complete sequence of plasmid 1 of Paracoccus denitrificans PD1222.</title>
        <authorList>
            <person name="Copeland A."/>
            <person name="Lucas S."/>
            <person name="Lapidus A."/>
            <person name="Barry K."/>
            <person name="Detter J.C."/>
            <person name="Glavina del Rio T."/>
            <person name="Hammon N."/>
            <person name="Israni S."/>
            <person name="Dalin E."/>
            <person name="Tice H."/>
            <person name="Pitluck S."/>
            <person name="Munk A.C."/>
            <person name="Brettin T."/>
            <person name="Bruce D."/>
            <person name="Han C."/>
            <person name="Tapia R."/>
            <person name="Gilna P."/>
            <person name="Schmutz J."/>
            <person name="Larimer F."/>
            <person name="Land M."/>
            <person name="Hauser L."/>
            <person name="Kyrpides N."/>
            <person name="Lykidis A."/>
            <person name="Spiro S."/>
            <person name="Richardson D.J."/>
            <person name="Moir J.W.B."/>
            <person name="Ferguson S.J."/>
            <person name="van Spanning R.J.M."/>
            <person name="Richardson P."/>
        </authorList>
    </citation>
    <scope>NUCLEOTIDE SEQUENCE [LARGE SCALE GENOMIC DNA]</scope>
    <source>
        <strain evidence="3">Pd 1222</strain>
        <plasmid evidence="3">pPD1222</plasmid>
    </source>
</reference>
<evidence type="ECO:0000256" key="1">
    <source>
        <dbReference type="SAM" id="MobiDB-lite"/>
    </source>
</evidence>
<dbReference type="KEGG" id="pde:Pden_4950"/>
<protein>
    <submittedName>
        <fullName evidence="2">Uncharacterized protein</fullName>
    </submittedName>
</protein>
<proteinExistence type="predicted"/>
<evidence type="ECO:0000313" key="2">
    <source>
        <dbReference type="EMBL" id="ABL73010.1"/>
    </source>
</evidence>
<keyword evidence="2" id="KW-0614">Plasmid</keyword>
<dbReference type="Proteomes" id="UP000000361">
    <property type="component" value="Chromosome 1"/>
</dbReference>